<evidence type="ECO:0000313" key="1">
    <source>
        <dbReference type="EMBL" id="MBB4837111.1"/>
    </source>
</evidence>
<dbReference type="AlphaFoldDB" id="A0A7W7JXT4"/>
<reference evidence="1 2" key="1">
    <citation type="submission" date="2020-08" db="EMBL/GenBank/DDBJ databases">
        <title>Functional genomics of gut bacteria from endangered species of beetles.</title>
        <authorList>
            <person name="Carlos-Shanley C."/>
        </authorList>
    </citation>
    <scope>NUCLEOTIDE SEQUENCE [LARGE SCALE GENOMIC DNA]</scope>
    <source>
        <strain evidence="1 2">S00224</strain>
    </source>
</reference>
<proteinExistence type="predicted"/>
<keyword evidence="2" id="KW-1185">Reference proteome</keyword>
<protein>
    <submittedName>
        <fullName evidence="1">Uncharacterized protein</fullName>
    </submittedName>
</protein>
<dbReference type="EMBL" id="JACHLN010000001">
    <property type="protein sequence ID" value="MBB4837111.1"/>
    <property type="molecule type" value="Genomic_DNA"/>
</dbReference>
<dbReference type="Proteomes" id="UP000575241">
    <property type="component" value="Unassembled WGS sequence"/>
</dbReference>
<accession>A0A7W7JXT4</accession>
<comment type="caution">
    <text evidence="1">The sequence shown here is derived from an EMBL/GenBank/DDBJ whole genome shotgun (WGS) entry which is preliminary data.</text>
</comment>
<organism evidence="1 2">
    <name type="scientific">Sphingomonas kyeonggiensis</name>
    <dbReference type="NCBI Taxonomy" id="1268553"/>
    <lineage>
        <taxon>Bacteria</taxon>
        <taxon>Pseudomonadati</taxon>
        <taxon>Pseudomonadota</taxon>
        <taxon>Alphaproteobacteria</taxon>
        <taxon>Sphingomonadales</taxon>
        <taxon>Sphingomonadaceae</taxon>
        <taxon>Sphingomonas</taxon>
    </lineage>
</organism>
<evidence type="ECO:0000313" key="2">
    <source>
        <dbReference type="Proteomes" id="UP000575241"/>
    </source>
</evidence>
<name>A0A7W7JXT4_9SPHN</name>
<gene>
    <name evidence="1" type="ORF">HNP52_000162</name>
</gene>
<dbReference type="RefSeq" id="WP_184161122.1">
    <property type="nucleotide sequence ID" value="NZ_JACHLN010000001.1"/>
</dbReference>
<sequence>MPLQLAPASAQSTTPELSMRPAWITEPAAGDLIVYITDDFRKSAPITPQPLNVVTIRRANPGDPRNSPKEDMDALFKYLKANTGFMAKDSVAFTSGRDLIRFYFNGDHAALAAKFQFPKATLGEATAQDWTMLRSISIPDFSRFIARSATSQAELQRTLFGAKVPPAEARTVELKLKIDADSPAQGQALAVALRNRRLDNVTVKLTPAADDRSLTFDASMRFSEALVQKVMNETCADAAKAGGQCVSWAGRFQSVHVELSP</sequence>